<dbReference type="AlphaFoldDB" id="A0A1H7BZF2"/>
<name>A0A1H7BZF2_9DEIO</name>
<protein>
    <recommendedName>
        <fullName evidence="4">Alpha/beta hydrolase family protein</fullName>
    </recommendedName>
</protein>
<gene>
    <name evidence="2" type="ORF">SAMN04488058_12111</name>
</gene>
<feature type="region of interest" description="Disordered" evidence="1">
    <location>
        <begin position="313"/>
        <end position="334"/>
    </location>
</feature>
<dbReference type="Gene3D" id="3.40.50.1820">
    <property type="entry name" value="alpha/beta hydrolase"/>
    <property type="match status" value="1"/>
</dbReference>
<evidence type="ECO:0008006" key="4">
    <source>
        <dbReference type="Google" id="ProtNLM"/>
    </source>
</evidence>
<feature type="region of interest" description="Disordered" evidence="1">
    <location>
        <begin position="37"/>
        <end position="71"/>
    </location>
</feature>
<dbReference type="EMBL" id="FNZA01000021">
    <property type="protein sequence ID" value="SEJ82758.1"/>
    <property type="molecule type" value="Genomic_DNA"/>
</dbReference>
<reference evidence="3" key="1">
    <citation type="submission" date="2016-10" db="EMBL/GenBank/DDBJ databases">
        <authorList>
            <person name="Varghese N."/>
            <person name="Submissions S."/>
        </authorList>
    </citation>
    <scope>NUCLEOTIDE SEQUENCE [LARGE SCALE GENOMIC DNA]</scope>
    <source>
        <strain evidence="3">CGMCC 1.10218</strain>
    </source>
</reference>
<organism evidence="2 3">
    <name type="scientific">Deinococcus reticulitermitis</name>
    <dbReference type="NCBI Taxonomy" id="856736"/>
    <lineage>
        <taxon>Bacteria</taxon>
        <taxon>Thermotogati</taxon>
        <taxon>Deinococcota</taxon>
        <taxon>Deinococci</taxon>
        <taxon>Deinococcales</taxon>
        <taxon>Deinococcaceae</taxon>
        <taxon>Deinococcus</taxon>
    </lineage>
</organism>
<dbReference type="STRING" id="856736.SAMN04488058_12111"/>
<evidence type="ECO:0000313" key="3">
    <source>
        <dbReference type="Proteomes" id="UP000199223"/>
    </source>
</evidence>
<dbReference type="Proteomes" id="UP000199223">
    <property type="component" value="Unassembled WGS sequence"/>
</dbReference>
<accession>A0A1H7BZF2</accession>
<dbReference type="SUPFAM" id="SSF53474">
    <property type="entry name" value="alpha/beta-Hydrolases"/>
    <property type="match status" value="1"/>
</dbReference>
<sequence>MIARRRVSLRFGRRLPGLGAAFLAWGLMFSAGVARTPEGSAPVTEPQGVPGQSAPSQNAPGPSVPGGEWVRLGDDDHPSYLQVPEGCQAGRCPLVVVSHPRLQGAERMIKSASVSVLTRALLRANFVVLLSGDGGTNTWGSPEALRRVAVTQREATGKFRWNGRTYALGISMGGLLSLRSALPGSPYPVGGVALLDSWVNLRSAWHSAASRRREIGAAYGKDAQATAPGPHLDPLALSQRSAPTPLFVVYSPDDKVVPARSNAELLRAHAEQEVSRFVRLSGPHLGGNRFSSDLAAQLVAFYRRLEDRAVFRQTQEFPGLPSAGTASAPGSAEQ</sequence>
<keyword evidence="3" id="KW-1185">Reference proteome</keyword>
<proteinExistence type="predicted"/>
<evidence type="ECO:0000313" key="2">
    <source>
        <dbReference type="EMBL" id="SEJ82758.1"/>
    </source>
</evidence>
<feature type="compositionally biased region" description="Low complexity" evidence="1">
    <location>
        <begin position="318"/>
        <end position="334"/>
    </location>
</feature>
<dbReference type="InterPro" id="IPR029058">
    <property type="entry name" value="AB_hydrolase_fold"/>
</dbReference>
<evidence type="ECO:0000256" key="1">
    <source>
        <dbReference type="SAM" id="MobiDB-lite"/>
    </source>
</evidence>